<dbReference type="AlphaFoldDB" id="A0A409VIR3"/>
<keyword evidence="5" id="KW-1185">Reference proteome</keyword>
<proteinExistence type="inferred from homology"/>
<dbReference type="PANTHER" id="PTHR11552">
    <property type="entry name" value="GLUCOSE-METHANOL-CHOLINE GMC OXIDOREDUCTASE"/>
    <property type="match status" value="1"/>
</dbReference>
<evidence type="ECO:0000256" key="2">
    <source>
        <dbReference type="ARBA" id="ARBA00011245"/>
    </source>
</evidence>
<dbReference type="InterPro" id="IPR036188">
    <property type="entry name" value="FAD/NAD-bd_sf"/>
</dbReference>
<sequence>MFNRPKFSVLFHARNSTARPDERLALPVPMRPFSQIPRHNRVLSEPQRHLRLQDTRVSANIYAKDAFCAFWGLVAFPNADVPQLDTVVFLGGSRVNYSVYKRGTGEYNRWKEMDHSGWRYEELEPLFAKPETTFVKPESYFRGKRAPWKLSFLATTIGPRMHSKRFDIKVVYDLPGIDCYLADHPGVHMLWGAPVKDFCYLLVYIQGTLSSRRAPLHTLPLTLHLPHAVKRSLRSGQSWTPENQRTSPKSKSRPGSCGLGSSSMPTWFWSRIRLARLVCTNKIASENGPNVGMVDDDFRVHGMAASCRAGVETHL</sequence>
<dbReference type="STRING" id="231916.A0A409VIR3"/>
<dbReference type="GO" id="GO:0050660">
    <property type="term" value="F:flavin adenine dinucleotide binding"/>
    <property type="evidence" value="ECO:0007669"/>
    <property type="project" value="InterPro"/>
</dbReference>
<reference evidence="4 5" key="1">
    <citation type="journal article" date="2018" name="Evol. Lett.">
        <title>Horizontal gene cluster transfer increased hallucinogenic mushroom diversity.</title>
        <authorList>
            <person name="Reynolds H.T."/>
            <person name="Vijayakumar V."/>
            <person name="Gluck-Thaler E."/>
            <person name="Korotkin H.B."/>
            <person name="Matheny P.B."/>
            <person name="Slot J.C."/>
        </authorList>
    </citation>
    <scope>NUCLEOTIDE SEQUENCE [LARGE SCALE GENOMIC DNA]</scope>
    <source>
        <strain evidence="4 5">SRW20</strain>
    </source>
</reference>
<dbReference type="GO" id="GO:0016491">
    <property type="term" value="F:oxidoreductase activity"/>
    <property type="evidence" value="ECO:0007669"/>
    <property type="project" value="TreeGrafter"/>
</dbReference>
<protein>
    <recommendedName>
        <fullName evidence="6">Glucose-methanol-choline oxidoreductase N-terminal domain-containing protein</fullName>
    </recommendedName>
</protein>
<evidence type="ECO:0000313" key="5">
    <source>
        <dbReference type="Proteomes" id="UP000284706"/>
    </source>
</evidence>
<dbReference type="EMBL" id="NHYE01005637">
    <property type="protein sequence ID" value="PPQ66164.1"/>
    <property type="molecule type" value="Genomic_DNA"/>
</dbReference>
<dbReference type="InParanoid" id="A0A409VIR3"/>
<comment type="caution">
    <text evidence="4">The sequence shown here is derived from an EMBL/GenBank/DDBJ whole genome shotgun (WGS) entry which is preliminary data.</text>
</comment>
<dbReference type="Gene3D" id="3.50.50.60">
    <property type="entry name" value="FAD/NAD(P)-binding domain"/>
    <property type="match status" value="1"/>
</dbReference>
<comment type="subunit">
    <text evidence="2">Monomer.</text>
</comment>
<organism evidence="4 5">
    <name type="scientific">Gymnopilus dilepis</name>
    <dbReference type="NCBI Taxonomy" id="231916"/>
    <lineage>
        <taxon>Eukaryota</taxon>
        <taxon>Fungi</taxon>
        <taxon>Dikarya</taxon>
        <taxon>Basidiomycota</taxon>
        <taxon>Agaricomycotina</taxon>
        <taxon>Agaricomycetes</taxon>
        <taxon>Agaricomycetidae</taxon>
        <taxon>Agaricales</taxon>
        <taxon>Agaricineae</taxon>
        <taxon>Hymenogastraceae</taxon>
        <taxon>Gymnopilus</taxon>
    </lineage>
</organism>
<dbReference type="PANTHER" id="PTHR11552:SF147">
    <property type="entry name" value="CHOLINE DEHYDROGENASE, MITOCHONDRIAL"/>
    <property type="match status" value="1"/>
</dbReference>
<feature type="compositionally biased region" description="Polar residues" evidence="3">
    <location>
        <begin position="234"/>
        <end position="249"/>
    </location>
</feature>
<evidence type="ECO:0008006" key="6">
    <source>
        <dbReference type="Google" id="ProtNLM"/>
    </source>
</evidence>
<dbReference type="InterPro" id="IPR012132">
    <property type="entry name" value="GMC_OxRdtase"/>
</dbReference>
<accession>A0A409VIR3</accession>
<dbReference type="Proteomes" id="UP000284706">
    <property type="component" value="Unassembled WGS sequence"/>
</dbReference>
<feature type="region of interest" description="Disordered" evidence="3">
    <location>
        <begin position="234"/>
        <end position="261"/>
    </location>
</feature>
<evidence type="ECO:0000256" key="3">
    <source>
        <dbReference type="SAM" id="MobiDB-lite"/>
    </source>
</evidence>
<dbReference type="SUPFAM" id="SSF51905">
    <property type="entry name" value="FAD/NAD(P)-binding domain"/>
    <property type="match status" value="1"/>
</dbReference>
<name>A0A409VIR3_9AGAR</name>
<gene>
    <name evidence="4" type="ORF">CVT26_010887</name>
</gene>
<evidence type="ECO:0000256" key="1">
    <source>
        <dbReference type="ARBA" id="ARBA00010790"/>
    </source>
</evidence>
<evidence type="ECO:0000313" key="4">
    <source>
        <dbReference type="EMBL" id="PPQ66164.1"/>
    </source>
</evidence>
<comment type="similarity">
    <text evidence="1">Belongs to the GMC oxidoreductase family.</text>
</comment>